<keyword evidence="2" id="KW-1185">Reference proteome</keyword>
<accession>A0A0C1MV85</accession>
<evidence type="ECO:0000313" key="2">
    <source>
        <dbReference type="Proteomes" id="UP000031258"/>
    </source>
</evidence>
<feature type="non-terminal residue" evidence="1">
    <location>
        <position position="75"/>
    </location>
</feature>
<evidence type="ECO:0008006" key="3">
    <source>
        <dbReference type="Google" id="ProtNLM"/>
    </source>
</evidence>
<name>A0A0C1MV85_9RICK</name>
<gene>
    <name evidence="1" type="ORF">NF27_BM00010</name>
</gene>
<evidence type="ECO:0000313" key="1">
    <source>
        <dbReference type="EMBL" id="KIE06077.1"/>
    </source>
</evidence>
<reference evidence="1 2" key="1">
    <citation type="submission" date="2014-11" db="EMBL/GenBank/DDBJ databases">
        <title>A Rickettsiales Symbiont of Amoebae With Ancient Features.</title>
        <authorList>
            <person name="Schulz F."/>
            <person name="Martijn J."/>
            <person name="Wascher F."/>
            <person name="Kostanjsek R."/>
            <person name="Ettema T.J."/>
            <person name="Horn M."/>
        </authorList>
    </citation>
    <scope>NUCLEOTIDE SEQUENCE [LARGE SCALE GENOMIC DNA]</scope>
    <source>
        <strain evidence="1 2">UWC36</strain>
    </source>
</reference>
<comment type="caution">
    <text evidence="1">The sequence shown here is derived from an EMBL/GenBank/DDBJ whole genome shotgun (WGS) entry which is preliminary data.</text>
</comment>
<dbReference type="Proteomes" id="UP000031258">
    <property type="component" value="Unassembled WGS sequence"/>
</dbReference>
<dbReference type="AlphaFoldDB" id="A0A0C1MV85"/>
<organism evidence="1 2">
    <name type="scientific">Candidatus Jidaibacter acanthamoebae</name>
    <dbReference type="NCBI Taxonomy" id="86105"/>
    <lineage>
        <taxon>Bacteria</taxon>
        <taxon>Pseudomonadati</taxon>
        <taxon>Pseudomonadota</taxon>
        <taxon>Alphaproteobacteria</taxon>
        <taxon>Rickettsiales</taxon>
        <taxon>Candidatus Midichloriaceae</taxon>
        <taxon>Candidatus Jidaibacter</taxon>
    </lineage>
</organism>
<dbReference type="RefSeq" id="WP_039454845.1">
    <property type="nucleotide sequence ID" value="NZ_JSWE01000038.1"/>
</dbReference>
<proteinExistence type="predicted"/>
<protein>
    <recommendedName>
        <fullName evidence="3">Integrase SAM-like N-terminal domain-containing protein</fullName>
    </recommendedName>
</protein>
<dbReference type="EMBL" id="JSWE01000038">
    <property type="protein sequence ID" value="KIE06077.1"/>
    <property type="molecule type" value="Genomic_DNA"/>
</dbReference>
<sequence length="75" mass="8548">MLDNKATQLTSNHKGLLEYWANLYFQIHVLGSPTATIEAKKRDLNLFINFFQASLGSEIIDLWTPSITKAFQGYL</sequence>